<comment type="caution">
    <text evidence="1">The sequence shown here is derived from an EMBL/GenBank/DDBJ whole genome shotgun (WGS) entry which is preliminary data.</text>
</comment>
<keyword evidence="2" id="KW-1185">Reference proteome</keyword>
<proteinExistence type="predicted"/>
<reference evidence="1 2" key="1">
    <citation type="submission" date="2016-06" db="EMBL/GenBank/DDBJ databases">
        <title>The Draft Genome Sequence and Annotation of the Desert Woodrat Neotoma lepida.</title>
        <authorList>
            <person name="Campbell M."/>
            <person name="Oakeson K.F."/>
            <person name="Yandell M."/>
            <person name="Halpert J.R."/>
            <person name="Dearing D."/>
        </authorList>
    </citation>
    <scope>NUCLEOTIDE SEQUENCE [LARGE SCALE GENOMIC DNA]</scope>
    <source>
        <strain evidence="1">417</strain>
        <tissue evidence="1">Liver</tissue>
    </source>
</reference>
<dbReference type="STRING" id="56216.A0A1A6HDR1"/>
<gene>
    <name evidence="1" type="ORF">A6R68_17137</name>
</gene>
<name>A0A1A6HDR1_NEOLE</name>
<dbReference type="EMBL" id="LZPO01034918">
    <property type="protein sequence ID" value="OBS76411.1"/>
    <property type="molecule type" value="Genomic_DNA"/>
</dbReference>
<dbReference type="AlphaFoldDB" id="A0A1A6HDR1"/>
<evidence type="ECO:0000313" key="1">
    <source>
        <dbReference type="EMBL" id="OBS76411.1"/>
    </source>
</evidence>
<organism evidence="1 2">
    <name type="scientific">Neotoma lepida</name>
    <name type="common">Desert woodrat</name>
    <dbReference type="NCBI Taxonomy" id="56216"/>
    <lineage>
        <taxon>Eukaryota</taxon>
        <taxon>Metazoa</taxon>
        <taxon>Chordata</taxon>
        <taxon>Craniata</taxon>
        <taxon>Vertebrata</taxon>
        <taxon>Euteleostomi</taxon>
        <taxon>Mammalia</taxon>
        <taxon>Eutheria</taxon>
        <taxon>Euarchontoglires</taxon>
        <taxon>Glires</taxon>
        <taxon>Rodentia</taxon>
        <taxon>Myomorpha</taxon>
        <taxon>Muroidea</taxon>
        <taxon>Cricetidae</taxon>
        <taxon>Neotominae</taxon>
        <taxon>Neotoma</taxon>
    </lineage>
</organism>
<dbReference type="Proteomes" id="UP000092124">
    <property type="component" value="Unassembled WGS sequence"/>
</dbReference>
<dbReference type="InterPro" id="IPR050181">
    <property type="entry name" value="Cold_shock_domain"/>
</dbReference>
<dbReference type="PANTHER" id="PTHR11544">
    <property type="entry name" value="COLD SHOCK DOMAIN CONTAINING PROTEINS"/>
    <property type="match status" value="1"/>
</dbReference>
<dbReference type="OrthoDB" id="203339at2759"/>
<accession>A0A1A6HDR1</accession>
<evidence type="ECO:0000313" key="2">
    <source>
        <dbReference type="Proteomes" id="UP000092124"/>
    </source>
</evidence>
<dbReference type="InterPro" id="IPR012340">
    <property type="entry name" value="NA-bd_OB-fold"/>
</dbReference>
<protein>
    <submittedName>
        <fullName evidence="1">Uncharacterized protein</fullName>
    </submittedName>
</protein>
<sequence>MEAFASCLEIATPTVTLSHLKAPRASPVLGIGTGTYCAQHEVPHAYSPSHPWEEQQPKPPTQVTTTTTTMNLGAENHQAGSGGKKVTKEDVLVHQAAVKKNPRNYLRSIGVGRTAGVDVVEGEKRAEASHVAGPGGIPVQGSKYEVDHNHYRRHPRPCNYQQNYQDIQSRVKNEGSGRVLLKARANNACPTGPTSD</sequence>
<dbReference type="Gene3D" id="2.40.50.140">
    <property type="entry name" value="Nucleic acid-binding proteins"/>
    <property type="match status" value="1"/>
</dbReference>